<reference evidence="4" key="1">
    <citation type="submission" date="2021-02" db="EMBL/GenBank/DDBJ databases">
        <authorList>
            <person name="Nowell W R."/>
        </authorList>
    </citation>
    <scope>NUCLEOTIDE SEQUENCE</scope>
</reference>
<feature type="domain" description="DED" evidence="3">
    <location>
        <begin position="11"/>
        <end position="105"/>
    </location>
</feature>
<dbReference type="Proteomes" id="UP000663829">
    <property type="component" value="Unassembled WGS sequence"/>
</dbReference>
<comment type="caution">
    <text evidence="4">The sequence shown here is derived from an EMBL/GenBank/DDBJ whole genome shotgun (WGS) entry which is preliminary data.</text>
</comment>
<evidence type="ECO:0000313" key="6">
    <source>
        <dbReference type="Proteomes" id="UP000663829"/>
    </source>
</evidence>
<dbReference type="EMBL" id="CAJNOQ010006503">
    <property type="protein sequence ID" value="CAF1137450.1"/>
    <property type="molecule type" value="Genomic_DNA"/>
</dbReference>
<dbReference type="AlphaFoldDB" id="A0A814RSS8"/>
<evidence type="ECO:0000256" key="1">
    <source>
        <dbReference type="SAM" id="Coils"/>
    </source>
</evidence>
<organism evidence="4 6">
    <name type="scientific">Didymodactylos carnosus</name>
    <dbReference type="NCBI Taxonomy" id="1234261"/>
    <lineage>
        <taxon>Eukaryota</taxon>
        <taxon>Metazoa</taxon>
        <taxon>Spiralia</taxon>
        <taxon>Gnathifera</taxon>
        <taxon>Rotifera</taxon>
        <taxon>Eurotatoria</taxon>
        <taxon>Bdelloidea</taxon>
        <taxon>Philodinida</taxon>
        <taxon>Philodinidae</taxon>
        <taxon>Didymodactylos</taxon>
    </lineage>
</organism>
<feature type="region of interest" description="Disordered" evidence="2">
    <location>
        <begin position="293"/>
        <end position="314"/>
    </location>
</feature>
<keyword evidence="1" id="KW-0175">Coiled coil</keyword>
<protein>
    <recommendedName>
        <fullName evidence="3">DED domain-containing protein</fullName>
    </recommendedName>
</protein>
<feature type="coiled-coil region" evidence="1">
    <location>
        <begin position="54"/>
        <end position="88"/>
    </location>
</feature>
<evidence type="ECO:0000313" key="5">
    <source>
        <dbReference type="EMBL" id="CAF3901175.1"/>
    </source>
</evidence>
<feature type="compositionally biased region" description="Gly residues" evidence="2">
    <location>
        <begin position="357"/>
        <end position="370"/>
    </location>
</feature>
<evidence type="ECO:0000313" key="4">
    <source>
        <dbReference type="EMBL" id="CAF1137450.1"/>
    </source>
</evidence>
<keyword evidence="6" id="KW-1185">Reference proteome</keyword>
<dbReference type="Proteomes" id="UP000681722">
    <property type="component" value="Unassembled WGS sequence"/>
</dbReference>
<dbReference type="PROSITE" id="PS50168">
    <property type="entry name" value="DED"/>
    <property type="match status" value="1"/>
</dbReference>
<dbReference type="InterPro" id="IPR001875">
    <property type="entry name" value="DED_dom"/>
</dbReference>
<dbReference type="GO" id="GO:0042981">
    <property type="term" value="P:regulation of apoptotic process"/>
    <property type="evidence" value="ECO:0007669"/>
    <property type="project" value="InterPro"/>
</dbReference>
<sequence>MSDNYITTKQVKHHMLLTILITLDDANAADLKSLCSNFLNDEIRLFCKSIEQHKKEKDEQHKSALELIDDLIEQNENKQKDYNLLNKLTEDIIKSLNDKLKQIISSHCFNINLQFSDMNEGLFFEYLKNNHENGIPFLLLSIIEDSLSKPDMNIDGTILTVQSYNIFSNDIIENFEKNVKESNIKEVRLYGKSIFMNTSLSNELWHGINLTIGSDVIDFVKDELDNKITINVSGRKGADGKNATHQPHATRESESGLDGSSGENGEAGENGGNIYLIANKEFREKINIEKLITSGGDGGKDGGQPGTRGGDGGIGSDVGLGGFGGYAAVIHIEENQNLIAETFSKIIESKDKSNISGGDGSPGEGGKGGTGGYDGTDVLYHKYHSFTRNKKYEGHIEILKIKKTLFTLDVKFVFKKKSKKRDGIDNINGKSADLQLRSGKVHNKREEKEKFNEQQIKGQLNAVINNNNEETNNTSNNITSSMNLLKDQMIEILDERESKIKTHQLSNSFIENSYKIVQQSLVLNETKIKSKIENNILKTSDNNDNKCDQSVIQLKFDENEKKYIQFKNHDHNIENLRTHYKSKVSELEKQLSEDLEKTKEDIRSLKLKGKRILFRIGVQSFTKLNVIESNENNELLLNQDLSLLTNNYESVLYNSEREQHKPFVLSQYFQDLNKLKEKKKSLMRTKNKIKQFDIDTFIDEICLEYGSKELIDQKMFKFNEIINFIGSRGIKDFELFNINDFIKHNDFLINESTNYETHLSDLFKNKPDSLTFITKIFDILIESKVSIENKNLSSLFDIFREKKIFKEFELKTSTPVYHDKNKLLEDIHKRCLV</sequence>
<proteinExistence type="predicted"/>
<name>A0A814RSS8_9BILA</name>
<evidence type="ECO:0000259" key="3">
    <source>
        <dbReference type="PROSITE" id="PS50168"/>
    </source>
</evidence>
<gene>
    <name evidence="4" type="ORF">GPM918_LOCUS20512</name>
    <name evidence="5" type="ORF">SRO942_LOCUS20509</name>
</gene>
<accession>A0A814RSS8</accession>
<feature type="region of interest" description="Disordered" evidence="2">
    <location>
        <begin position="351"/>
        <end position="370"/>
    </location>
</feature>
<dbReference type="EMBL" id="CAJOBC010006503">
    <property type="protein sequence ID" value="CAF3901175.1"/>
    <property type="molecule type" value="Genomic_DNA"/>
</dbReference>
<feature type="compositionally biased region" description="Gly residues" evidence="2">
    <location>
        <begin position="295"/>
        <end position="314"/>
    </location>
</feature>
<feature type="region of interest" description="Disordered" evidence="2">
    <location>
        <begin position="235"/>
        <end position="270"/>
    </location>
</feature>
<evidence type="ECO:0000256" key="2">
    <source>
        <dbReference type="SAM" id="MobiDB-lite"/>
    </source>
</evidence>